<evidence type="ECO:0000313" key="2">
    <source>
        <dbReference type="EMBL" id="QKD83085.1"/>
    </source>
</evidence>
<dbReference type="AlphaFoldDB" id="A0A6M8BLA5"/>
<dbReference type="EMBL" id="CP053661">
    <property type="protein sequence ID" value="QKD83085.1"/>
    <property type="molecule type" value="Genomic_DNA"/>
</dbReference>
<evidence type="ECO:0000313" key="3">
    <source>
        <dbReference type="Proteomes" id="UP000505210"/>
    </source>
</evidence>
<reference evidence="2 3" key="1">
    <citation type="submission" date="2020-05" db="EMBL/GenBank/DDBJ databases">
        <title>Complete genome sequence of of a novel Thermoleptolyngbya strain isolated from hot springs of Ganzi, Sichuan China.</title>
        <authorList>
            <person name="Tang J."/>
            <person name="Daroch M."/>
            <person name="Li L."/>
            <person name="Waleron K."/>
            <person name="Waleron M."/>
            <person name="Waleron M."/>
        </authorList>
    </citation>
    <scope>NUCLEOTIDE SEQUENCE [LARGE SCALE GENOMIC DNA]</scope>
    <source>
        <strain evidence="2 3">PKUAC-SCTA183</strain>
    </source>
</reference>
<organism evidence="2 3">
    <name type="scientific">Thermoleptolyngbya sichuanensis A183</name>
    <dbReference type="NCBI Taxonomy" id="2737172"/>
    <lineage>
        <taxon>Bacteria</taxon>
        <taxon>Bacillati</taxon>
        <taxon>Cyanobacteriota</taxon>
        <taxon>Cyanophyceae</taxon>
        <taxon>Oculatellales</taxon>
        <taxon>Oculatellaceae</taxon>
        <taxon>Thermoleptolyngbya</taxon>
        <taxon>Thermoleptolyngbya sichuanensis</taxon>
    </lineage>
</organism>
<feature type="domain" description="DUF2779" evidence="1">
    <location>
        <begin position="365"/>
        <end position="502"/>
    </location>
</feature>
<proteinExistence type="predicted"/>
<accession>A0A6M8BLA5</accession>
<dbReference type="InterPro" id="IPR021301">
    <property type="entry name" value="DUF2779"/>
</dbReference>
<sequence>MYLSKSDFKLARSCPTKLYYHKLGYPSVQAGSEFLELLAEGGYIVEAIAKLRFPDGVRVQAEADPEAANAETLALLNRTDSITLFEATLLCDRVVARADILVKRGRRIDLIKVKARSFDPTEYQKRIAEGKSSLFSLAAWRDTLEDVAFQAHLLRSHFPDFEIRAFLMLPDKTKPSAIDQLHRQFQVRRIPVDAGFSQIQVEFLGDEAALSAASFLTQKIDITAEVEATLPTVRAGIQQYTALLWPSLQRAEPALSISCRDCEYWVEDEAPLNGFRHCWGDLADVSPHLLDLYRVGSLGDRANELIQHGKVSLYDVTPDLLVKKDGSMSAYTDRQLRQLHHTREDTEWVSAELADILDSFDYPLHFIDMETCAPAIPCYSGMRPYETIAFQWSCHTLTAPNAEPQHECWLCTEDEFPNFAFAESLMQHLGSTGTPFMWSKHENTVLREVLEQMTRRSYDNPALRDWLGHTVKLNGVDRGRLVDLCQLTEKHYLHPQMRGSTSIKVVVEAIWRTNPVLRDRFPEYVRYDETGRLLSPYKALPTQSIHGAAIAVTEGPSAVRAYRAMVHHTEGPCDPATRDQWKDLLLQYCQLDTAAMVMIWWHWAGLLRGKARRG</sequence>
<dbReference type="Pfam" id="PF11074">
    <property type="entry name" value="DUF2779"/>
    <property type="match status" value="1"/>
</dbReference>
<dbReference type="RefSeq" id="WP_172356492.1">
    <property type="nucleotide sequence ID" value="NZ_CP053661.1"/>
</dbReference>
<name>A0A6M8BLA5_9CYAN</name>
<keyword evidence="3" id="KW-1185">Reference proteome</keyword>
<gene>
    <name evidence="2" type="ORF">HPC62_13575</name>
</gene>
<evidence type="ECO:0000259" key="1">
    <source>
        <dbReference type="Pfam" id="PF11074"/>
    </source>
</evidence>
<protein>
    <submittedName>
        <fullName evidence="2">DUF2779 domain-containing protein</fullName>
    </submittedName>
</protein>
<dbReference type="KEGG" id="theu:HPC62_13575"/>
<dbReference type="Proteomes" id="UP000505210">
    <property type="component" value="Chromosome"/>
</dbReference>